<proteinExistence type="predicted"/>
<gene>
    <name evidence="1" type="ORF">HZS81_08635</name>
</gene>
<evidence type="ECO:0000313" key="2">
    <source>
        <dbReference type="Proteomes" id="UP000586119"/>
    </source>
</evidence>
<accession>A0A7Z0LKT3</accession>
<organism evidence="1 2">
    <name type="scientific">Vreelandella salicampi</name>
    <dbReference type="NCBI Taxonomy" id="1449798"/>
    <lineage>
        <taxon>Bacteria</taxon>
        <taxon>Pseudomonadati</taxon>
        <taxon>Pseudomonadota</taxon>
        <taxon>Gammaproteobacteria</taxon>
        <taxon>Oceanospirillales</taxon>
        <taxon>Halomonadaceae</taxon>
        <taxon>Vreelandella</taxon>
    </lineage>
</organism>
<sequence>MTKTKTKTKTKITTTALAHAAETGASLGHLSPPQAWAAHRLSMPPSALSDPLPGHLVTILDNIDRAERRRFADACPDPDTMIQAAYDEQHPAYLRLAIQEKLAEGMRSCFPDLKPKGVDSQGNRVYLVDDLAKALGTTEDELAMLAAQRGMQNTINDSDVTPIH</sequence>
<dbReference type="RefSeq" id="WP_179930151.1">
    <property type="nucleotide sequence ID" value="NZ_JACCDF010000006.1"/>
</dbReference>
<comment type="caution">
    <text evidence="1">The sequence shown here is derived from an EMBL/GenBank/DDBJ whole genome shotgun (WGS) entry which is preliminary data.</text>
</comment>
<reference evidence="1 2" key="1">
    <citation type="journal article" date="2015" name="Int. J. Syst. Evol. Microbiol.">
        <title>Halomonas salicampi sp. nov., a halotolerant and alkalitolerant bacterium isolated from a saltern soil.</title>
        <authorList>
            <person name="Lee J.C."/>
            <person name="Kim Y.S."/>
            <person name="Yun B.S."/>
            <person name="Whang K.S."/>
        </authorList>
    </citation>
    <scope>NUCLEOTIDE SEQUENCE [LARGE SCALE GENOMIC DNA]</scope>
    <source>
        <strain evidence="1 2">BH103</strain>
    </source>
</reference>
<dbReference type="Proteomes" id="UP000586119">
    <property type="component" value="Unassembled WGS sequence"/>
</dbReference>
<dbReference type="AlphaFoldDB" id="A0A7Z0LKT3"/>
<dbReference type="EMBL" id="JACCDF010000006">
    <property type="protein sequence ID" value="NYS60824.1"/>
    <property type="molecule type" value="Genomic_DNA"/>
</dbReference>
<name>A0A7Z0LKT3_9GAMM</name>
<evidence type="ECO:0000313" key="1">
    <source>
        <dbReference type="EMBL" id="NYS60824.1"/>
    </source>
</evidence>
<protein>
    <submittedName>
        <fullName evidence="1">Uncharacterized protein</fullName>
    </submittedName>
</protein>
<keyword evidence="2" id="KW-1185">Reference proteome</keyword>